<keyword evidence="2" id="KW-0067">ATP-binding</keyword>
<evidence type="ECO:0000313" key="5">
    <source>
        <dbReference type="Proteomes" id="UP001220022"/>
    </source>
</evidence>
<dbReference type="Pfam" id="PF13191">
    <property type="entry name" value="AAA_16"/>
    <property type="match status" value="1"/>
</dbReference>
<evidence type="ECO:0000313" key="4">
    <source>
        <dbReference type="EMBL" id="MDF2261137.1"/>
    </source>
</evidence>
<dbReference type="EMBL" id="JARHTQ010000048">
    <property type="protein sequence ID" value="MDF2261137.1"/>
    <property type="molecule type" value="Genomic_DNA"/>
</dbReference>
<feature type="domain" description="Orc1-like AAA ATPase" evidence="3">
    <location>
        <begin position="4"/>
        <end position="143"/>
    </location>
</feature>
<protein>
    <submittedName>
        <fullName evidence="4">AAA family ATPase</fullName>
    </submittedName>
</protein>
<dbReference type="PANTHER" id="PTHR16305:SF35">
    <property type="entry name" value="TRANSCRIPTIONAL ACTIVATOR DOMAIN"/>
    <property type="match status" value="1"/>
</dbReference>
<evidence type="ECO:0000256" key="2">
    <source>
        <dbReference type="ARBA" id="ARBA00022840"/>
    </source>
</evidence>
<dbReference type="PANTHER" id="PTHR16305">
    <property type="entry name" value="TESTICULAR SOLUBLE ADENYLYL CYCLASE"/>
    <property type="match status" value="1"/>
</dbReference>
<keyword evidence="1" id="KW-0547">Nucleotide-binding</keyword>
<name>A0ABT5ZBX4_9ACTN</name>
<dbReference type="InterPro" id="IPR027417">
    <property type="entry name" value="P-loop_NTPase"/>
</dbReference>
<gene>
    <name evidence="4" type="ORF">P2L57_37095</name>
</gene>
<dbReference type="SUPFAM" id="SSF52540">
    <property type="entry name" value="P-loop containing nucleoside triphosphate hydrolases"/>
    <property type="match status" value="1"/>
</dbReference>
<dbReference type="InterPro" id="IPR041664">
    <property type="entry name" value="AAA_16"/>
</dbReference>
<comment type="caution">
    <text evidence="4">The sequence shown here is derived from an EMBL/GenBank/DDBJ whole genome shotgun (WGS) entry which is preliminary data.</text>
</comment>
<accession>A0ABT5ZBX4</accession>
<proteinExistence type="predicted"/>
<dbReference type="RefSeq" id="WP_275822487.1">
    <property type="nucleotide sequence ID" value="NZ_BAAANM010000044.1"/>
</dbReference>
<reference evidence="4 5" key="1">
    <citation type="submission" date="2023-03" db="EMBL/GenBank/DDBJ databases">
        <title>Draft genome sequence of type strain Streptomyces ferralitis JCM 14344.</title>
        <authorList>
            <person name="Klaysubun C."/>
            <person name="Duangmal K."/>
        </authorList>
    </citation>
    <scope>NUCLEOTIDE SEQUENCE [LARGE SCALE GENOMIC DNA]</scope>
    <source>
        <strain evidence="4 5">JCM 14344</strain>
    </source>
</reference>
<evidence type="ECO:0000256" key="1">
    <source>
        <dbReference type="ARBA" id="ARBA00022741"/>
    </source>
</evidence>
<keyword evidence="5" id="KW-1185">Reference proteome</keyword>
<organism evidence="4 5">
    <name type="scientific">Streptantibioticus ferralitis</name>
    <dbReference type="NCBI Taxonomy" id="236510"/>
    <lineage>
        <taxon>Bacteria</taxon>
        <taxon>Bacillati</taxon>
        <taxon>Actinomycetota</taxon>
        <taxon>Actinomycetes</taxon>
        <taxon>Kitasatosporales</taxon>
        <taxon>Streptomycetaceae</taxon>
        <taxon>Streptantibioticus</taxon>
    </lineage>
</organism>
<sequence length="220" mass="24091">MAYVGQAGMGKTTLLAQARRRAAVHGCIVLWARGGEREQRVAFHVVRQLLQPLFASLSEEERARVLGSWANVVGPALGLVSPDAGLSPDHQGVIDGLDWVVTDIAVRRAPVVLIVDDAHWADSESLEWLTGFTARAEELPPLVAVAYRPDELPPVTEAFRRLAKRHGSRPYELAPLTVEAVGLLLRDKLGEGVDEAFCRECWSITEGNPFETVELAIKIL</sequence>
<evidence type="ECO:0000259" key="3">
    <source>
        <dbReference type="Pfam" id="PF13191"/>
    </source>
</evidence>
<dbReference type="Proteomes" id="UP001220022">
    <property type="component" value="Unassembled WGS sequence"/>
</dbReference>